<sequence length="127" mass="14289">MIFQMKENGFETELEYGKLTISGNEAHGFRPYQLMVSAVAVCSGGVLRKILEKQRMPIRDMTVEANVTRNPEQANKITDIHLHYTITGDELNEAKVHKAMELAQKHCPMAQTIIDSVTLTETVTLTK</sequence>
<dbReference type="Gene3D" id="3.30.300.20">
    <property type="match status" value="1"/>
</dbReference>
<reference evidence="2" key="1">
    <citation type="submission" date="2016-10" db="EMBL/GenBank/DDBJ databases">
        <authorList>
            <person name="Varghese N."/>
            <person name="Submissions S."/>
        </authorList>
    </citation>
    <scope>NUCLEOTIDE SEQUENCE [LARGE SCALE GENOMIC DNA]</scope>
    <source>
        <strain evidence="2">SP</strain>
    </source>
</reference>
<dbReference type="Pfam" id="PF02566">
    <property type="entry name" value="OsmC"/>
    <property type="match status" value="1"/>
</dbReference>
<accession>A0A1H3GZR8</accession>
<dbReference type="Proteomes" id="UP000198935">
    <property type="component" value="Unassembled WGS sequence"/>
</dbReference>
<gene>
    <name evidence="1" type="ORF">SAMN05421736_101333</name>
</gene>
<evidence type="ECO:0000313" key="2">
    <source>
        <dbReference type="Proteomes" id="UP000198935"/>
    </source>
</evidence>
<dbReference type="EMBL" id="FNPI01000001">
    <property type="protein sequence ID" value="SDY08782.1"/>
    <property type="molecule type" value="Genomic_DNA"/>
</dbReference>
<organism evidence="1 2">
    <name type="scientific">Evansella caseinilytica</name>
    <dbReference type="NCBI Taxonomy" id="1503961"/>
    <lineage>
        <taxon>Bacteria</taxon>
        <taxon>Bacillati</taxon>
        <taxon>Bacillota</taxon>
        <taxon>Bacilli</taxon>
        <taxon>Bacillales</taxon>
        <taxon>Bacillaceae</taxon>
        <taxon>Evansella</taxon>
    </lineage>
</organism>
<name>A0A1H3GZR8_9BACI</name>
<evidence type="ECO:0000313" key="1">
    <source>
        <dbReference type="EMBL" id="SDY08782.1"/>
    </source>
</evidence>
<dbReference type="SUPFAM" id="SSF82784">
    <property type="entry name" value="OsmC-like"/>
    <property type="match status" value="1"/>
</dbReference>
<dbReference type="OrthoDB" id="13625at2"/>
<proteinExistence type="predicted"/>
<keyword evidence="2" id="KW-1185">Reference proteome</keyword>
<dbReference type="InterPro" id="IPR003718">
    <property type="entry name" value="OsmC/Ohr_fam"/>
</dbReference>
<protein>
    <submittedName>
        <fullName evidence="1">Uncharacterized OsmC-related protein</fullName>
    </submittedName>
</protein>
<dbReference type="InterPro" id="IPR036102">
    <property type="entry name" value="OsmC/Ohrsf"/>
</dbReference>
<dbReference type="STRING" id="1503961.SAMN05421736_101333"/>
<dbReference type="PANTHER" id="PTHR34352:SF1">
    <property type="entry name" value="PROTEIN YHFA"/>
    <property type="match status" value="1"/>
</dbReference>
<dbReference type="PANTHER" id="PTHR34352">
    <property type="entry name" value="PROTEIN YHFA"/>
    <property type="match status" value="1"/>
</dbReference>
<dbReference type="InterPro" id="IPR015946">
    <property type="entry name" value="KH_dom-like_a/b"/>
</dbReference>
<dbReference type="AlphaFoldDB" id="A0A1H3GZR8"/>